<name>A0A318PJA5_SERPL</name>
<keyword evidence="1" id="KW-0479">Metal-binding</keyword>
<dbReference type="GO" id="GO:0046872">
    <property type="term" value="F:metal ion binding"/>
    <property type="evidence" value="ECO:0007669"/>
    <property type="project" value="UniProtKB-KW"/>
</dbReference>
<dbReference type="AlphaFoldDB" id="A0A318PJA5"/>
<evidence type="ECO:0000256" key="1">
    <source>
        <dbReference type="RuleBase" id="RU003682"/>
    </source>
</evidence>
<dbReference type="SUPFAM" id="SSF51197">
    <property type="entry name" value="Clavaminate synthase-like"/>
    <property type="match status" value="1"/>
</dbReference>
<gene>
    <name evidence="2" type="ORF">CT690_11420</name>
</gene>
<keyword evidence="1" id="KW-0408">Iron</keyword>
<dbReference type="InterPro" id="IPR005123">
    <property type="entry name" value="Oxoglu/Fe-dep_dioxygenase_dom"/>
</dbReference>
<sequence length="259" mass="28682">MQQLAHIVDLSANPIGDAAFQARCKATLDTAGALVLRGFLTAAALATVRLEGAEHSHAAFYAASKHNVYLKPQDESLPADHARNRQVVSSKGCITDEDIPAQSPLRTLYDAQPFRDFLCAVLEEQQLYPYADRLSSINLHYAHRGQELGWHFDNSSFAITLLIQKPQAGGRFEYVENLRDADRGEMNYAGVTQVLDGERAVKTLAMEEGDLVLFRGRNAMHRVTPTEGDTTRMLVVLAYNAQPDIALSESARMTFYGRL</sequence>
<dbReference type="InterPro" id="IPR056470">
    <property type="entry name" value="BesD/HalB-like"/>
</dbReference>
<evidence type="ECO:0000313" key="2">
    <source>
        <dbReference type="EMBL" id="PYD39607.1"/>
    </source>
</evidence>
<organism evidence="2 3">
    <name type="scientific">Serratia plymuthica</name>
    <dbReference type="NCBI Taxonomy" id="82996"/>
    <lineage>
        <taxon>Bacteria</taxon>
        <taxon>Pseudomonadati</taxon>
        <taxon>Pseudomonadota</taxon>
        <taxon>Gammaproteobacteria</taxon>
        <taxon>Enterobacterales</taxon>
        <taxon>Yersiniaceae</taxon>
        <taxon>Serratia</taxon>
    </lineage>
</organism>
<proteinExistence type="inferred from homology"/>
<dbReference type="RefSeq" id="WP_004941960.1">
    <property type="nucleotide sequence ID" value="NZ_CAMISH010000002.1"/>
</dbReference>
<comment type="caution">
    <text evidence="2">The sequence shown here is derived from an EMBL/GenBank/DDBJ whole genome shotgun (WGS) entry which is preliminary data.</text>
</comment>
<comment type="similarity">
    <text evidence="1">Belongs to the iron/ascorbate-dependent oxidoreductase family.</text>
</comment>
<dbReference type="Proteomes" id="UP000248196">
    <property type="component" value="Unassembled WGS sequence"/>
</dbReference>
<dbReference type="GO" id="GO:0016491">
    <property type="term" value="F:oxidoreductase activity"/>
    <property type="evidence" value="ECO:0007669"/>
    <property type="project" value="UniProtKB-KW"/>
</dbReference>
<keyword evidence="1" id="KW-0560">Oxidoreductase</keyword>
<protein>
    <submittedName>
        <fullName evidence="2">ArpA protein</fullName>
    </submittedName>
</protein>
<dbReference type="Pfam" id="PF23169">
    <property type="entry name" value="HalD"/>
    <property type="match status" value="1"/>
</dbReference>
<reference evidence="2 3" key="1">
    <citation type="submission" date="2017-11" db="EMBL/GenBank/DDBJ databases">
        <title>Genome sequence of the oocydin A producing rhizobacterium Serratia plymuthica 4Rx5.</title>
        <authorList>
            <person name="Matilla M.A."/>
            <person name="Udaondo Z."/>
            <person name="Salmond G.P.C."/>
        </authorList>
    </citation>
    <scope>NUCLEOTIDE SEQUENCE [LARGE SCALE GENOMIC DNA]</scope>
    <source>
        <strain evidence="2 3">4Rx5</strain>
    </source>
</reference>
<dbReference type="Gene3D" id="2.60.120.620">
    <property type="entry name" value="q2cbj1_9rhob like domain"/>
    <property type="match status" value="1"/>
</dbReference>
<dbReference type="OrthoDB" id="9798229at2"/>
<accession>A0A318PJA5</accession>
<dbReference type="PROSITE" id="PS51471">
    <property type="entry name" value="FE2OG_OXY"/>
    <property type="match status" value="1"/>
</dbReference>
<dbReference type="EMBL" id="PESE01000002">
    <property type="protein sequence ID" value="PYD39607.1"/>
    <property type="molecule type" value="Genomic_DNA"/>
</dbReference>
<evidence type="ECO:0000313" key="3">
    <source>
        <dbReference type="Proteomes" id="UP000248196"/>
    </source>
</evidence>